<name>U4LLZ8_PYROM</name>
<accession>U4LLZ8</accession>
<proteinExistence type="predicted"/>
<organism evidence="1 2">
    <name type="scientific">Pyronema omphalodes (strain CBS 100304)</name>
    <name type="common">Pyronema confluens</name>
    <dbReference type="NCBI Taxonomy" id="1076935"/>
    <lineage>
        <taxon>Eukaryota</taxon>
        <taxon>Fungi</taxon>
        <taxon>Dikarya</taxon>
        <taxon>Ascomycota</taxon>
        <taxon>Pezizomycotina</taxon>
        <taxon>Pezizomycetes</taxon>
        <taxon>Pezizales</taxon>
        <taxon>Pyronemataceae</taxon>
        <taxon>Pyronema</taxon>
    </lineage>
</organism>
<protein>
    <submittedName>
        <fullName evidence="1">Uncharacterized protein</fullName>
    </submittedName>
</protein>
<sequence>MPGVRYLFTRFQLLIITYHFESSSTSCYILLLSLPFQSYSMLVTGLYLPCTP</sequence>
<gene>
    <name evidence="1" type="ORF">PCON_13988</name>
</gene>
<dbReference type="Proteomes" id="UP000018144">
    <property type="component" value="Unassembled WGS sequence"/>
</dbReference>
<evidence type="ECO:0000313" key="1">
    <source>
        <dbReference type="EMBL" id="CCX32963.1"/>
    </source>
</evidence>
<reference evidence="1 2" key="1">
    <citation type="journal article" date="2013" name="PLoS Genet.">
        <title>The genome and development-dependent transcriptomes of Pyronema confluens: a window into fungal evolution.</title>
        <authorList>
            <person name="Traeger S."/>
            <person name="Altegoer F."/>
            <person name="Freitag M."/>
            <person name="Gabaldon T."/>
            <person name="Kempken F."/>
            <person name="Kumar A."/>
            <person name="Marcet-Houben M."/>
            <person name="Poggeler S."/>
            <person name="Stajich J.E."/>
            <person name="Nowrousian M."/>
        </authorList>
    </citation>
    <scope>NUCLEOTIDE SEQUENCE [LARGE SCALE GENOMIC DNA]</scope>
    <source>
        <strain evidence="2">CBS 100304</strain>
        <tissue evidence="1">Vegetative mycelium</tissue>
    </source>
</reference>
<dbReference type="AlphaFoldDB" id="U4LLZ8"/>
<evidence type="ECO:0000313" key="2">
    <source>
        <dbReference type="Proteomes" id="UP000018144"/>
    </source>
</evidence>
<dbReference type="EMBL" id="HF935976">
    <property type="protein sequence ID" value="CCX32963.1"/>
    <property type="molecule type" value="Genomic_DNA"/>
</dbReference>
<keyword evidence="2" id="KW-1185">Reference proteome</keyword>